<accession>A0A852WKT8</accession>
<dbReference type="GO" id="GO:0089714">
    <property type="term" value="F:UDP-N-acetyl-D-mannosamine dehydrogenase activity"/>
    <property type="evidence" value="ECO:0007669"/>
    <property type="project" value="UniProtKB-EC"/>
</dbReference>
<comment type="similarity">
    <text evidence="1 4">Belongs to the UDP-glucose/GDP-mannose dehydrogenase family.</text>
</comment>
<dbReference type="PIRSF" id="PIRSF500136">
    <property type="entry name" value="UDP_ManNAc_DH"/>
    <property type="match status" value="1"/>
</dbReference>
<keyword evidence="7" id="KW-1185">Reference proteome</keyword>
<feature type="domain" description="UDP-glucose/GDP-mannose dehydrogenase C-terminal" evidence="5">
    <location>
        <begin position="342"/>
        <end position="444"/>
    </location>
</feature>
<dbReference type="GO" id="GO:0016628">
    <property type="term" value="F:oxidoreductase activity, acting on the CH-CH group of donors, NAD or NADP as acceptor"/>
    <property type="evidence" value="ECO:0007669"/>
    <property type="project" value="InterPro"/>
</dbReference>
<dbReference type="InterPro" id="IPR036291">
    <property type="entry name" value="NAD(P)-bd_dom_sf"/>
</dbReference>
<dbReference type="Pfam" id="PF03720">
    <property type="entry name" value="UDPG_MGDP_dh_C"/>
    <property type="match status" value="1"/>
</dbReference>
<dbReference type="SUPFAM" id="SSF48179">
    <property type="entry name" value="6-phosphogluconate dehydrogenase C-terminal domain-like"/>
    <property type="match status" value="1"/>
</dbReference>
<gene>
    <name evidence="6" type="ORF">BJ986_001851</name>
</gene>
<dbReference type="InterPro" id="IPR014027">
    <property type="entry name" value="UDP-Glc/GDP-Man_DH_C"/>
</dbReference>
<dbReference type="GO" id="GO:0000271">
    <property type="term" value="P:polysaccharide biosynthetic process"/>
    <property type="evidence" value="ECO:0007669"/>
    <property type="project" value="InterPro"/>
</dbReference>
<reference evidence="6 7" key="1">
    <citation type="submission" date="2020-07" db="EMBL/GenBank/DDBJ databases">
        <title>Sequencing the genomes of 1000 actinobacteria strains.</title>
        <authorList>
            <person name="Klenk H.-P."/>
        </authorList>
    </citation>
    <scope>NUCLEOTIDE SEQUENCE [LARGE SCALE GENOMIC DNA]</scope>
    <source>
        <strain evidence="6 7">DSM 23987</strain>
    </source>
</reference>
<dbReference type="EC" id="1.1.1.336" evidence="6"/>
<evidence type="ECO:0000256" key="2">
    <source>
        <dbReference type="ARBA" id="ARBA00023002"/>
    </source>
</evidence>
<dbReference type="RefSeq" id="WP_202881220.1">
    <property type="nucleotide sequence ID" value="NZ_JACCAB010000001.1"/>
</dbReference>
<protein>
    <submittedName>
        <fullName evidence="6">UDP-N-acetyl-D-mannosaminuronic acid dehydrogenase</fullName>
        <ecNumber evidence="6">1.1.1.336</ecNumber>
    </submittedName>
</protein>
<dbReference type="PIRSF" id="PIRSF000124">
    <property type="entry name" value="UDPglc_GDPman_dh"/>
    <property type="match status" value="1"/>
</dbReference>
<comment type="caution">
    <text evidence="6">The sequence shown here is derived from an EMBL/GenBank/DDBJ whole genome shotgun (WGS) entry which is preliminary data.</text>
</comment>
<evidence type="ECO:0000313" key="7">
    <source>
        <dbReference type="Proteomes" id="UP000573599"/>
    </source>
</evidence>
<dbReference type="AlphaFoldDB" id="A0A852WKT8"/>
<evidence type="ECO:0000313" key="6">
    <source>
        <dbReference type="EMBL" id="NYG07364.1"/>
    </source>
</evidence>
<evidence type="ECO:0000259" key="5">
    <source>
        <dbReference type="SMART" id="SM00984"/>
    </source>
</evidence>
<dbReference type="EMBL" id="JACCAB010000001">
    <property type="protein sequence ID" value="NYG07364.1"/>
    <property type="molecule type" value="Genomic_DNA"/>
</dbReference>
<sequence length="459" mass="49338">MAHGMLDLPADELDALFARREARVAVVGFGYIGVVIGAVLADRGWQVTGIDVRPEVVGEITRGTTRVREPGLDDLVARNVGAGRLTATTDFAAVAQQDVVIVTVGTPLGQDYEPVVDDIEAAAKGVAAFLTRGQLVVLKSTVPPNTTTGLVQPILETSGLRAGVDFGLAFCPERLAEGRAVRDLTSIPVVVGGVDARSADVCQRLWREALGVESVVVDSPREAELTKLADNLWIDLNIALANELAKICDKLGSNVTQVIDAANTLPKVNYNVNILMPSMGVGGYCLTKDPWFVHHLGEQLGLDMLTPQTSRAVNDTMPAYTCELLREQLALGGKELKDSRVAVLGIAFKNNTGDCRLTPTRDVVRMLEESGCTLLVHDPWVGPEEALTVTTVPLTATLDDTIRDADAVVYLTGHQQFRDYPMTRVAELTAQDCVVLDGRNAFQRSDVESAGLRYKGIGR</sequence>
<evidence type="ECO:0000256" key="3">
    <source>
        <dbReference type="ARBA" id="ARBA00023027"/>
    </source>
</evidence>
<dbReference type="InterPro" id="IPR014026">
    <property type="entry name" value="UDP-Glc/GDP-Man_DH_dimer"/>
</dbReference>
<proteinExistence type="inferred from homology"/>
<dbReference type="InterPro" id="IPR036220">
    <property type="entry name" value="UDP-Glc/GDP-Man_DH_C_sf"/>
</dbReference>
<dbReference type="InterPro" id="IPR017476">
    <property type="entry name" value="UDP-Glc/GDP-Man"/>
</dbReference>
<organism evidence="6 7">
    <name type="scientific">Pedococcus badiiscoriae</name>
    <dbReference type="NCBI Taxonomy" id="642776"/>
    <lineage>
        <taxon>Bacteria</taxon>
        <taxon>Bacillati</taxon>
        <taxon>Actinomycetota</taxon>
        <taxon>Actinomycetes</taxon>
        <taxon>Micrococcales</taxon>
        <taxon>Intrasporangiaceae</taxon>
        <taxon>Pedococcus</taxon>
    </lineage>
</organism>
<dbReference type="NCBIfam" id="TIGR03026">
    <property type="entry name" value="NDP-sugDHase"/>
    <property type="match status" value="1"/>
</dbReference>
<evidence type="ECO:0000256" key="4">
    <source>
        <dbReference type="PIRNR" id="PIRNR000124"/>
    </source>
</evidence>
<dbReference type="InterPro" id="IPR028359">
    <property type="entry name" value="UDP_ManNAc/GlcNAc_DH"/>
</dbReference>
<dbReference type="Pfam" id="PF03721">
    <property type="entry name" value="UDPG_MGDP_dh_N"/>
    <property type="match status" value="1"/>
</dbReference>
<dbReference type="PANTHER" id="PTHR43491:SF2">
    <property type="entry name" value="UDP-N-ACETYL-D-MANNOSAMINE DEHYDROGENASE"/>
    <property type="match status" value="1"/>
</dbReference>
<dbReference type="InterPro" id="IPR008927">
    <property type="entry name" value="6-PGluconate_DH-like_C_sf"/>
</dbReference>
<dbReference type="Pfam" id="PF00984">
    <property type="entry name" value="UDPG_MGDP_dh"/>
    <property type="match status" value="1"/>
</dbReference>
<keyword evidence="2 6" id="KW-0560">Oxidoreductase</keyword>
<dbReference type="PANTHER" id="PTHR43491">
    <property type="entry name" value="UDP-N-ACETYL-D-MANNOSAMINE DEHYDROGENASE"/>
    <property type="match status" value="1"/>
</dbReference>
<dbReference type="SUPFAM" id="SSF52413">
    <property type="entry name" value="UDP-glucose/GDP-mannose dehydrogenase C-terminal domain"/>
    <property type="match status" value="1"/>
</dbReference>
<dbReference type="GO" id="GO:0051287">
    <property type="term" value="F:NAD binding"/>
    <property type="evidence" value="ECO:0007669"/>
    <property type="project" value="InterPro"/>
</dbReference>
<dbReference type="SUPFAM" id="SSF51735">
    <property type="entry name" value="NAD(P)-binding Rossmann-fold domains"/>
    <property type="match status" value="1"/>
</dbReference>
<dbReference type="Proteomes" id="UP000573599">
    <property type="component" value="Unassembled WGS sequence"/>
</dbReference>
<name>A0A852WKT8_9MICO</name>
<dbReference type="SMART" id="SM00984">
    <property type="entry name" value="UDPG_MGDP_dh_C"/>
    <property type="match status" value="1"/>
</dbReference>
<dbReference type="InterPro" id="IPR001732">
    <property type="entry name" value="UDP-Glc/GDP-Man_DH_N"/>
</dbReference>
<evidence type="ECO:0000256" key="1">
    <source>
        <dbReference type="ARBA" id="ARBA00006601"/>
    </source>
</evidence>
<dbReference type="Gene3D" id="3.40.50.720">
    <property type="entry name" value="NAD(P)-binding Rossmann-like Domain"/>
    <property type="match status" value="2"/>
</dbReference>
<keyword evidence="3" id="KW-0520">NAD</keyword>